<accession>K2RXE7</accession>
<dbReference type="AlphaFoldDB" id="K2RXE7"/>
<evidence type="ECO:0000256" key="2">
    <source>
        <dbReference type="SAM" id="Phobius"/>
    </source>
</evidence>
<dbReference type="HOGENOM" id="CLU_1787208_0_0_1"/>
<keyword evidence="2" id="KW-0812">Transmembrane</keyword>
<sequence length="145" mass="15762">MARWGRCGRYYLSWSSCWNTWTPLRGMLCPSLIISTFASALIWGGPSWMSTTNCWTTHRCTPRQSPSILPLAGSGLSRSGANGKSRSRPPNSQCGGFGRKSTNTSQSILVAAAATSLLLASAAKGLPRNSTRGWKQRELGRLQQQ</sequence>
<proteinExistence type="predicted"/>
<evidence type="ECO:0000313" key="3">
    <source>
        <dbReference type="EMBL" id="EKG09050.1"/>
    </source>
</evidence>
<organism evidence="3 4">
    <name type="scientific">Macrophomina phaseolina (strain MS6)</name>
    <name type="common">Charcoal rot fungus</name>
    <dbReference type="NCBI Taxonomy" id="1126212"/>
    <lineage>
        <taxon>Eukaryota</taxon>
        <taxon>Fungi</taxon>
        <taxon>Dikarya</taxon>
        <taxon>Ascomycota</taxon>
        <taxon>Pezizomycotina</taxon>
        <taxon>Dothideomycetes</taxon>
        <taxon>Dothideomycetes incertae sedis</taxon>
        <taxon>Botryosphaeriales</taxon>
        <taxon>Botryosphaeriaceae</taxon>
        <taxon>Macrophomina</taxon>
    </lineage>
</organism>
<keyword evidence="2" id="KW-0472">Membrane</keyword>
<dbReference type="InParanoid" id="K2RXE7"/>
<feature type="compositionally biased region" description="Polar residues" evidence="1">
    <location>
        <begin position="76"/>
        <end position="100"/>
    </location>
</feature>
<feature type="region of interest" description="Disordered" evidence="1">
    <location>
        <begin position="66"/>
        <end position="100"/>
    </location>
</feature>
<comment type="caution">
    <text evidence="3">The sequence shown here is derived from an EMBL/GenBank/DDBJ whole genome shotgun (WGS) entry which is preliminary data.</text>
</comment>
<dbReference type="Proteomes" id="UP000007129">
    <property type="component" value="Unassembled WGS sequence"/>
</dbReference>
<dbReference type="EMBL" id="AHHD01000794">
    <property type="protein sequence ID" value="EKG09050.1"/>
    <property type="molecule type" value="Genomic_DNA"/>
</dbReference>
<feature type="transmembrane region" description="Helical" evidence="2">
    <location>
        <begin position="108"/>
        <end position="127"/>
    </location>
</feature>
<name>K2RXE7_MACPH</name>
<keyword evidence="2" id="KW-1133">Transmembrane helix</keyword>
<evidence type="ECO:0000256" key="1">
    <source>
        <dbReference type="SAM" id="MobiDB-lite"/>
    </source>
</evidence>
<dbReference type="VEuPathDB" id="FungiDB:MPH_13960"/>
<protein>
    <submittedName>
        <fullName evidence="3">Uncharacterized protein</fullName>
    </submittedName>
</protein>
<gene>
    <name evidence="3" type="ORF">MPH_13960</name>
</gene>
<feature type="transmembrane region" description="Helical" evidence="2">
    <location>
        <begin position="21"/>
        <end position="43"/>
    </location>
</feature>
<reference evidence="3 4" key="1">
    <citation type="journal article" date="2012" name="BMC Genomics">
        <title>Tools to kill: Genome of one of the most destructive plant pathogenic fungi Macrophomina phaseolina.</title>
        <authorList>
            <person name="Islam M.S."/>
            <person name="Haque M.S."/>
            <person name="Islam M.M."/>
            <person name="Emdad E.M."/>
            <person name="Halim A."/>
            <person name="Hossen Q.M.M."/>
            <person name="Hossain M.Z."/>
            <person name="Ahmed B."/>
            <person name="Rahim S."/>
            <person name="Rahman M.S."/>
            <person name="Alam M.M."/>
            <person name="Hou S."/>
            <person name="Wan X."/>
            <person name="Saito J.A."/>
            <person name="Alam M."/>
        </authorList>
    </citation>
    <scope>NUCLEOTIDE SEQUENCE [LARGE SCALE GENOMIC DNA]</scope>
    <source>
        <strain evidence="3 4">MS6</strain>
    </source>
</reference>
<evidence type="ECO:0000313" key="4">
    <source>
        <dbReference type="Proteomes" id="UP000007129"/>
    </source>
</evidence>